<dbReference type="EMBL" id="QXFU01002806">
    <property type="protein sequence ID" value="KAE8981329.1"/>
    <property type="molecule type" value="Genomic_DNA"/>
</dbReference>
<evidence type="ECO:0000313" key="2">
    <source>
        <dbReference type="EMBL" id="KAE8981329.1"/>
    </source>
</evidence>
<comment type="caution">
    <text evidence="2">The sequence shown here is derived from an EMBL/GenBank/DDBJ whole genome shotgun (WGS) entry which is preliminary data.</text>
</comment>
<dbReference type="AlphaFoldDB" id="A0A6A3IDY8"/>
<dbReference type="EMBL" id="QXFT01003050">
    <property type="protein sequence ID" value="KAE9289926.1"/>
    <property type="molecule type" value="Genomic_DNA"/>
</dbReference>
<organism evidence="2 6">
    <name type="scientific">Phytophthora rubi</name>
    <dbReference type="NCBI Taxonomy" id="129364"/>
    <lineage>
        <taxon>Eukaryota</taxon>
        <taxon>Sar</taxon>
        <taxon>Stramenopiles</taxon>
        <taxon>Oomycota</taxon>
        <taxon>Peronosporomycetes</taxon>
        <taxon>Peronosporales</taxon>
        <taxon>Peronosporaceae</taxon>
        <taxon>Phytophthora</taxon>
    </lineage>
</organism>
<accession>A0A6A3IDY8</accession>
<reference evidence="4 6" key="1">
    <citation type="submission" date="2018-09" db="EMBL/GenBank/DDBJ databases">
        <title>Genomic investigation of the strawberry pathogen Phytophthora fragariae indicates pathogenicity is determined by transcriptional variation in three key races.</title>
        <authorList>
            <person name="Adams T.M."/>
            <person name="Armitage A.D."/>
            <person name="Sobczyk M.K."/>
            <person name="Bates H.J."/>
            <person name="Dunwell J.M."/>
            <person name="Nellist C.F."/>
            <person name="Harrison R.J."/>
        </authorList>
    </citation>
    <scope>NUCLEOTIDE SEQUENCE [LARGE SCALE GENOMIC DNA]</scope>
    <source>
        <strain evidence="1 4">SCRP249</strain>
        <strain evidence="2 6">SCRP324</strain>
        <strain evidence="3 5">SCRP333</strain>
    </source>
</reference>
<keyword evidence="5" id="KW-1185">Reference proteome</keyword>
<proteinExistence type="predicted"/>
<dbReference type="Proteomes" id="UP000429607">
    <property type="component" value="Unassembled WGS sequence"/>
</dbReference>
<name>A0A6A3IDY8_9STRA</name>
<sequence>MQLSLSFNGAAGAAAKQAHQHLMLLSVAVSAPCILSCSNFRASSCNARLCVIFMCMYPTTNNKCGLRKVYIILSLASNSGNRGEER</sequence>
<protein>
    <submittedName>
        <fullName evidence="2">Uncharacterized protein</fullName>
    </submittedName>
</protein>
<dbReference type="EMBL" id="QXFV01003044">
    <property type="protein sequence ID" value="KAE8980520.1"/>
    <property type="molecule type" value="Genomic_DNA"/>
</dbReference>
<evidence type="ECO:0000313" key="5">
    <source>
        <dbReference type="Proteomes" id="UP000434957"/>
    </source>
</evidence>
<dbReference type="Proteomes" id="UP000435112">
    <property type="component" value="Unassembled WGS sequence"/>
</dbReference>
<evidence type="ECO:0000313" key="4">
    <source>
        <dbReference type="Proteomes" id="UP000429607"/>
    </source>
</evidence>
<dbReference type="Proteomes" id="UP000434957">
    <property type="component" value="Unassembled WGS sequence"/>
</dbReference>
<dbReference type="OrthoDB" id="10289604at2759"/>
<evidence type="ECO:0000313" key="3">
    <source>
        <dbReference type="EMBL" id="KAE9289926.1"/>
    </source>
</evidence>
<gene>
    <name evidence="1" type="ORF">PR001_g24257</name>
    <name evidence="2" type="ORF">PR002_g23864</name>
    <name evidence="3" type="ORF">PR003_g25424</name>
</gene>
<evidence type="ECO:0000313" key="1">
    <source>
        <dbReference type="EMBL" id="KAE8980520.1"/>
    </source>
</evidence>
<evidence type="ECO:0000313" key="6">
    <source>
        <dbReference type="Proteomes" id="UP000435112"/>
    </source>
</evidence>